<dbReference type="InterPro" id="IPR045584">
    <property type="entry name" value="Pilin-like"/>
</dbReference>
<gene>
    <name evidence="3" type="primary">xcpT_20</name>
    <name evidence="3" type="ORF">Pla123a_47350</name>
</gene>
<dbReference type="InterPro" id="IPR011453">
    <property type="entry name" value="DUF1559"/>
</dbReference>
<keyword evidence="1" id="KW-1133">Transmembrane helix</keyword>
<feature type="domain" description="DUF1559" evidence="2">
    <location>
        <begin position="36"/>
        <end position="335"/>
    </location>
</feature>
<reference evidence="3 4" key="1">
    <citation type="submission" date="2019-02" db="EMBL/GenBank/DDBJ databases">
        <title>Deep-cultivation of Planctomycetes and their phenomic and genomic characterization uncovers novel biology.</title>
        <authorList>
            <person name="Wiegand S."/>
            <person name="Jogler M."/>
            <person name="Boedeker C."/>
            <person name="Pinto D."/>
            <person name="Vollmers J."/>
            <person name="Rivas-Marin E."/>
            <person name="Kohn T."/>
            <person name="Peeters S.H."/>
            <person name="Heuer A."/>
            <person name="Rast P."/>
            <person name="Oberbeckmann S."/>
            <person name="Bunk B."/>
            <person name="Jeske O."/>
            <person name="Meyerdierks A."/>
            <person name="Storesund J.E."/>
            <person name="Kallscheuer N."/>
            <person name="Luecker S."/>
            <person name="Lage O.M."/>
            <person name="Pohl T."/>
            <person name="Merkel B.J."/>
            <person name="Hornburger P."/>
            <person name="Mueller R.-W."/>
            <person name="Bruemmer F."/>
            <person name="Labrenz M."/>
            <person name="Spormann A.M."/>
            <person name="Op Den Camp H."/>
            <person name="Overmann J."/>
            <person name="Amann R."/>
            <person name="Jetten M.S.M."/>
            <person name="Mascher T."/>
            <person name="Medema M.H."/>
            <person name="Devos D.P."/>
            <person name="Kaster A.-K."/>
            <person name="Ovreas L."/>
            <person name="Rohde M."/>
            <person name="Galperin M.Y."/>
            <person name="Jogler C."/>
        </authorList>
    </citation>
    <scope>NUCLEOTIDE SEQUENCE [LARGE SCALE GENOMIC DNA]</scope>
    <source>
        <strain evidence="3 4">Pla123a</strain>
    </source>
</reference>
<dbReference type="AlphaFoldDB" id="A0A5C5XUV1"/>
<dbReference type="NCBIfam" id="TIGR04294">
    <property type="entry name" value="pre_pil_HX9DG"/>
    <property type="match status" value="1"/>
</dbReference>
<dbReference type="PANTHER" id="PTHR30093">
    <property type="entry name" value="GENERAL SECRETION PATHWAY PROTEIN G"/>
    <property type="match status" value="1"/>
</dbReference>
<evidence type="ECO:0000313" key="4">
    <source>
        <dbReference type="Proteomes" id="UP000318478"/>
    </source>
</evidence>
<sequence length="352" mass="38001">MFGANKRHQRGFTLVELLVVIAIIGVLIALLLPAVQSAREAARRMSCTNSLKNIALACLNYESANGTLPPGSVNTSAKQTSGLGWPVHILPYVEEASVSKEAIDRYTAAPDAYGSNMDALNMLLLPMYLCPSDPELANQQEKYGNAARKGMSYAGVSGSYYARTNQCPTLREPDHYCVSQDLSFLGPNNYDGLIVMDWKIKLAKATDGLSKTFMIGERTYQIRAWMIGAYWNGNTIPPNPGGRRGSAEFTPTGPQPTAACFAMKNLSDVYLLNHDPLTAAYAGHDNNAGDRPAILPDTPKTIAVNDLPFASQHTGGVNFCYGDGSVHFVQENIDVPVYLALGSRNGGETVSE</sequence>
<dbReference type="PANTHER" id="PTHR30093:SF2">
    <property type="entry name" value="TYPE II SECRETION SYSTEM PROTEIN H"/>
    <property type="match status" value="1"/>
</dbReference>
<dbReference type="SUPFAM" id="SSF54523">
    <property type="entry name" value="Pili subunits"/>
    <property type="match status" value="1"/>
</dbReference>
<evidence type="ECO:0000256" key="1">
    <source>
        <dbReference type="SAM" id="Phobius"/>
    </source>
</evidence>
<dbReference type="Proteomes" id="UP000318478">
    <property type="component" value="Unassembled WGS sequence"/>
</dbReference>
<comment type="caution">
    <text evidence="3">The sequence shown here is derived from an EMBL/GenBank/DDBJ whole genome shotgun (WGS) entry which is preliminary data.</text>
</comment>
<dbReference type="OrthoDB" id="259319at2"/>
<proteinExistence type="predicted"/>
<dbReference type="Pfam" id="PF07963">
    <property type="entry name" value="N_methyl"/>
    <property type="match status" value="1"/>
</dbReference>
<keyword evidence="1" id="KW-0812">Transmembrane</keyword>
<dbReference type="InterPro" id="IPR012902">
    <property type="entry name" value="N_methyl_site"/>
</dbReference>
<feature type="transmembrane region" description="Helical" evidence="1">
    <location>
        <begin position="12"/>
        <end position="35"/>
    </location>
</feature>
<accession>A0A5C5XUV1</accession>
<organism evidence="3 4">
    <name type="scientific">Posidoniimonas polymericola</name>
    <dbReference type="NCBI Taxonomy" id="2528002"/>
    <lineage>
        <taxon>Bacteria</taxon>
        <taxon>Pseudomonadati</taxon>
        <taxon>Planctomycetota</taxon>
        <taxon>Planctomycetia</taxon>
        <taxon>Pirellulales</taxon>
        <taxon>Lacipirellulaceae</taxon>
        <taxon>Posidoniimonas</taxon>
    </lineage>
</organism>
<dbReference type="NCBIfam" id="TIGR02532">
    <property type="entry name" value="IV_pilin_GFxxxE"/>
    <property type="match status" value="1"/>
</dbReference>
<evidence type="ECO:0000259" key="2">
    <source>
        <dbReference type="Pfam" id="PF07596"/>
    </source>
</evidence>
<protein>
    <submittedName>
        <fullName evidence="3">Type II secretion system protein G</fullName>
    </submittedName>
</protein>
<dbReference type="EMBL" id="SJPO01000016">
    <property type="protein sequence ID" value="TWT66341.1"/>
    <property type="molecule type" value="Genomic_DNA"/>
</dbReference>
<name>A0A5C5XUV1_9BACT</name>
<evidence type="ECO:0000313" key="3">
    <source>
        <dbReference type="EMBL" id="TWT66341.1"/>
    </source>
</evidence>
<dbReference type="Pfam" id="PF07596">
    <property type="entry name" value="SBP_bac_10"/>
    <property type="match status" value="1"/>
</dbReference>
<keyword evidence="1" id="KW-0472">Membrane</keyword>
<dbReference type="InterPro" id="IPR027558">
    <property type="entry name" value="Pre_pil_HX9DG_C"/>
</dbReference>
<dbReference type="PROSITE" id="PS00409">
    <property type="entry name" value="PROKAR_NTER_METHYL"/>
    <property type="match status" value="1"/>
</dbReference>
<dbReference type="Gene3D" id="3.30.700.10">
    <property type="entry name" value="Glycoprotein, Type 4 Pilin"/>
    <property type="match status" value="1"/>
</dbReference>
<dbReference type="RefSeq" id="WP_146591584.1">
    <property type="nucleotide sequence ID" value="NZ_SJPO01000016.1"/>
</dbReference>
<keyword evidence="4" id="KW-1185">Reference proteome</keyword>